<organism evidence="15 16">
    <name type="scientific">Porites evermanni</name>
    <dbReference type="NCBI Taxonomy" id="104178"/>
    <lineage>
        <taxon>Eukaryota</taxon>
        <taxon>Metazoa</taxon>
        <taxon>Cnidaria</taxon>
        <taxon>Anthozoa</taxon>
        <taxon>Hexacorallia</taxon>
        <taxon>Scleractinia</taxon>
        <taxon>Fungiina</taxon>
        <taxon>Poritidae</taxon>
        <taxon>Porites</taxon>
    </lineage>
</organism>
<dbReference type="SUPFAM" id="SSF48537">
    <property type="entry name" value="Phospholipase C/P1 nuclease"/>
    <property type="match status" value="1"/>
</dbReference>
<feature type="repeat" description="FG-GAP" evidence="12">
    <location>
        <begin position="633"/>
        <end position="699"/>
    </location>
</feature>
<comment type="caution">
    <text evidence="15">The sequence shown here is derived from an EMBL/GenBank/DDBJ whole genome shotgun (WGS) entry which is preliminary data.</text>
</comment>
<gene>
    <name evidence="15" type="ORF">PEVE_00018562</name>
</gene>
<dbReference type="InterPro" id="IPR029002">
    <property type="entry name" value="PLPC/GPLD1"/>
</dbReference>
<dbReference type="PANTHER" id="PTHR23221">
    <property type="entry name" value="GLYCOSYLPHOSPHATIDYLINOSITOL PHOSPHOLIPASE D"/>
    <property type="match status" value="1"/>
</dbReference>
<feature type="domain" description="Phospholipase C/D" evidence="14">
    <location>
        <begin position="20"/>
        <end position="190"/>
    </location>
</feature>
<keyword evidence="7" id="KW-0677">Repeat</keyword>
<keyword evidence="9" id="KW-0325">Glycoprotein</keyword>
<dbReference type="EMBL" id="CALNXI010002514">
    <property type="protein sequence ID" value="CAH3188460.1"/>
    <property type="molecule type" value="Genomic_DNA"/>
</dbReference>
<dbReference type="InterPro" id="IPR013519">
    <property type="entry name" value="Int_alpha_beta-p"/>
</dbReference>
<comment type="subcellular location">
    <subcellularLocation>
        <location evidence="1">Secreted</location>
    </subcellularLocation>
</comment>
<evidence type="ECO:0000256" key="9">
    <source>
        <dbReference type="ARBA" id="ARBA00023180"/>
    </source>
</evidence>
<dbReference type="InterPro" id="IPR013517">
    <property type="entry name" value="FG-GAP"/>
</dbReference>
<keyword evidence="6 13" id="KW-0732">Signal</keyword>
<comment type="similarity">
    <text evidence="2">Belongs to the GPLD1 family.</text>
</comment>
<evidence type="ECO:0000256" key="11">
    <source>
        <dbReference type="ARBA" id="ARBA00093237"/>
    </source>
</evidence>
<evidence type="ECO:0000256" key="3">
    <source>
        <dbReference type="ARBA" id="ARBA00012284"/>
    </source>
</evidence>
<comment type="catalytic activity">
    <reaction evidence="11">
        <text>a 6-(alpha-D-glucosaminyl)-1-(1,2-diacyl-sn-glycero-3-phospho)-1D-myo-inositol + H2O = 6-(alpha-D-glucosaminyl)-1D-myo-inositol + a 1,2-diacyl-sn-glycero-3-phosphate + H(+)</text>
        <dbReference type="Rhea" id="RHEA:10832"/>
        <dbReference type="ChEBI" id="CHEBI:15377"/>
        <dbReference type="ChEBI" id="CHEBI:15378"/>
        <dbReference type="ChEBI" id="CHEBI:57997"/>
        <dbReference type="ChEBI" id="CHEBI:58608"/>
        <dbReference type="ChEBI" id="CHEBI:58700"/>
        <dbReference type="EC" id="3.1.4.50"/>
    </reaction>
</comment>
<evidence type="ECO:0000313" key="15">
    <source>
        <dbReference type="EMBL" id="CAH3188460.1"/>
    </source>
</evidence>
<dbReference type="InterPro" id="IPR001028">
    <property type="entry name" value="Gprt_PLipase_D"/>
</dbReference>
<dbReference type="SMART" id="SM00191">
    <property type="entry name" value="Int_alpha"/>
    <property type="match status" value="3"/>
</dbReference>
<evidence type="ECO:0000256" key="2">
    <source>
        <dbReference type="ARBA" id="ARBA00008652"/>
    </source>
</evidence>
<dbReference type="InterPro" id="IPR028994">
    <property type="entry name" value="Integrin_alpha_N"/>
</dbReference>
<keyword evidence="5" id="KW-0964">Secreted</keyword>
<dbReference type="SUPFAM" id="SSF69318">
    <property type="entry name" value="Integrin alpha N-terminal domain"/>
    <property type="match status" value="1"/>
</dbReference>
<evidence type="ECO:0000256" key="1">
    <source>
        <dbReference type="ARBA" id="ARBA00004613"/>
    </source>
</evidence>
<dbReference type="Gene3D" id="2.130.10.130">
    <property type="entry name" value="Integrin alpha, N-terminal"/>
    <property type="match status" value="2"/>
</dbReference>
<evidence type="ECO:0000256" key="5">
    <source>
        <dbReference type="ARBA" id="ARBA00022525"/>
    </source>
</evidence>
<feature type="non-terminal residue" evidence="15">
    <location>
        <position position="1"/>
    </location>
</feature>
<dbReference type="InterPro" id="IPR008947">
    <property type="entry name" value="PLipase_C/P1_nuclease_dom_sf"/>
</dbReference>
<dbReference type="PANTHER" id="PTHR23221:SF7">
    <property type="entry name" value="PHOSPHATIDYLINOSITOL-GLYCAN-SPECIFIC PHOSPHOLIPASE D"/>
    <property type="match status" value="1"/>
</dbReference>
<reference evidence="15 16" key="1">
    <citation type="submission" date="2022-05" db="EMBL/GenBank/DDBJ databases">
        <authorList>
            <consortium name="Genoscope - CEA"/>
            <person name="William W."/>
        </authorList>
    </citation>
    <scope>NUCLEOTIDE SEQUENCE [LARGE SCALE GENOMIC DNA]</scope>
</reference>
<evidence type="ECO:0000259" key="14">
    <source>
        <dbReference type="Pfam" id="PF00882"/>
    </source>
</evidence>
<feature type="repeat" description="FG-GAP" evidence="12">
    <location>
        <begin position="357"/>
        <end position="416"/>
    </location>
</feature>
<name>A0ABN8SE54_9CNID</name>
<dbReference type="EC" id="3.1.4.50" evidence="3"/>
<dbReference type="Pfam" id="PF01839">
    <property type="entry name" value="FG-GAP"/>
    <property type="match status" value="1"/>
</dbReference>
<dbReference type="PRINTS" id="PR00718">
    <property type="entry name" value="PHPHLIPASED"/>
</dbReference>
<accession>A0ABN8SE54</accession>
<evidence type="ECO:0000256" key="7">
    <source>
        <dbReference type="ARBA" id="ARBA00022737"/>
    </source>
</evidence>
<evidence type="ECO:0000256" key="13">
    <source>
        <dbReference type="SAM" id="SignalP"/>
    </source>
</evidence>
<evidence type="ECO:0000313" key="16">
    <source>
        <dbReference type="Proteomes" id="UP001159427"/>
    </source>
</evidence>
<dbReference type="Pfam" id="PF00882">
    <property type="entry name" value="Zn_dep_PLPC"/>
    <property type="match status" value="1"/>
</dbReference>
<evidence type="ECO:0000256" key="6">
    <source>
        <dbReference type="ARBA" id="ARBA00022729"/>
    </source>
</evidence>
<dbReference type="Proteomes" id="UP001159427">
    <property type="component" value="Unassembled WGS sequence"/>
</dbReference>
<dbReference type="PROSITE" id="PS51470">
    <property type="entry name" value="FG_GAP"/>
    <property type="match status" value="2"/>
</dbReference>
<feature type="chain" id="PRO_5046809275" description="Phosphatidylinositol-glycan-specific phospholipase D" evidence="13">
    <location>
        <begin position="16"/>
        <end position="774"/>
    </location>
</feature>
<sequence>SVLFLLLFVTARVYCCGMSTHIDIAHQAINWFKDARNGTDYREIILKHQDAFIAGNPYPDSMYSSFCYSGKFHSIAEDTHWSPFLNATVNYIRKKYPKPWDQDTEKLVAFTLGFVSHQVADVTWHSLGINQGFLTTMGDLNFFGSFPAAHSIGDPGGDMVASFDGDTRQLPSGLKECMAKWSVHQTHSLVVVGSSPATCWIVLRCPEFKSLVKLVNSELVASWLLGLLIRLCSWSVLLWHKTIDMLEHGTDTCSIPKSPLFISCNKSEHGILLQRTQRQKLWNPGMIMLQQDIHKTLRLSDVNIKQSRRGSFFSLSESLQSKIQKLKNFKKTCLGSANNPPQITENVNNVDQEVTMTPVEYSSSVPYARTGWSLAYGNFSGLSLSLVIGAPGYGTPGNSQHGCVYLVTSNAESGLPSRNFNLDSDADMILNGTVENGRFGTAVAVADLNQDGLDDLAVSAPSTESLVITSPWDPANDFPFNRTFDWINIILHFEKPIEQQHIFQWRKGKCEVGMELNTCTRGEDDCSYSKNDKQSVGRVYFVSVTSTPFPQPMATITGSETFMKLGTSLAVGNPYHHGDDDNMLAVSAATQNIQGRILDFKLPVQFDQSGAVYMINLTTVLQLGKDVSLKDVNYTTVFEGDRSFARFGWSLEFTDINQDGIKDLLFSAPFRTRDITDEIIGAEEGGLYAFYGGNNFPSGNATRGCQGVDPCPGVKASFVVKSTEERSRLGTTFISIPLPTASAVDLVVSSPRSSKSPFHSGSVHVLHLTKQWKG</sequence>
<evidence type="ECO:0000256" key="10">
    <source>
        <dbReference type="ARBA" id="ARBA00029753"/>
    </source>
</evidence>
<evidence type="ECO:0000256" key="4">
    <source>
        <dbReference type="ARBA" id="ARBA00015988"/>
    </source>
</evidence>
<evidence type="ECO:0000256" key="12">
    <source>
        <dbReference type="PROSITE-ProRule" id="PRU00803"/>
    </source>
</evidence>
<proteinExistence type="inferred from homology"/>
<evidence type="ECO:0000256" key="8">
    <source>
        <dbReference type="ARBA" id="ARBA00022801"/>
    </source>
</evidence>
<keyword evidence="16" id="KW-1185">Reference proteome</keyword>
<keyword evidence="8" id="KW-0378">Hydrolase</keyword>
<feature type="signal peptide" evidence="13">
    <location>
        <begin position="1"/>
        <end position="15"/>
    </location>
</feature>
<protein>
    <recommendedName>
        <fullName evidence="4">Phosphatidylinositol-glycan-specific phospholipase D</fullName>
        <ecNumber evidence="3">3.1.4.50</ecNumber>
    </recommendedName>
    <alternativeName>
        <fullName evidence="10">Glycosyl-phosphatidylinositol-specific phospholipase D</fullName>
    </alternativeName>
</protein>